<evidence type="ECO:0000313" key="1">
    <source>
        <dbReference type="EMBL" id="CAI9923291.1"/>
    </source>
</evidence>
<sequence>MEGPRKSQIDIKRDRENFTGISKVNIMSFFRQEGTQMHCLVCIKQCCVELYEGNVTAVASQYFNHLNSEKKHRMTREAILAGYVNKDMQTNFLYVQNNGTLREIQQFYLDIIQRSQKESYSGAITGGSDMIQQQKLYIQLYMLLTYLLQLQSLVSMYIQQRQNIQILILE</sequence>
<proteinExistence type="predicted"/>
<name>A0AA86TNV2_9EUKA</name>
<reference evidence="2 3" key="2">
    <citation type="submission" date="2024-07" db="EMBL/GenBank/DDBJ databases">
        <authorList>
            <person name="Akdeniz Z."/>
        </authorList>
    </citation>
    <scope>NUCLEOTIDE SEQUENCE [LARGE SCALE GENOMIC DNA]</scope>
</reference>
<evidence type="ECO:0000313" key="3">
    <source>
        <dbReference type="Proteomes" id="UP001642409"/>
    </source>
</evidence>
<evidence type="ECO:0000313" key="2">
    <source>
        <dbReference type="EMBL" id="CAL5980499.1"/>
    </source>
</evidence>
<reference evidence="1" key="1">
    <citation type="submission" date="2023-06" db="EMBL/GenBank/DDBJ databases">
        <authorList>
            <person name="Kurt Z."/>
        </authorList>
    </citation>
    <scope>NUCLEOTIDE SEQUENCE</scope>
</reference>
<accession>A0AA86TNV2</accession>
<dbReference type="EMBL" id="CATOUU010000279">
    <property type="protein sequence ID" value="CAI9923291.1"/>
    <property type="molecule type" value="Genomic_DNA"/>
</dbReference>
<comment type="caution">
    <text evidence="1">The sequence shown here is derived from an EMBL/GenBank/DDBJ whole genome shotgun (WGS) entry which is preliminary data.</text>
</comment>
<gene>
    <name evidence="1" type="ORF">HINF_LOCUS10936</name>
    <name evidence="2" type="ORF">HINF_LOCUS6203</name>
</gene>
<protein>
    <submittedName>
        <fullName evidence="2">Hypothetical_protein</fullName>
    </submittedName>
</protein>
<organism evidence="1">
    <name type="scientific">Hexamita inflata</name>
    <dbReference type="NCBI Taxonomy" id="28002"/>
    <lineage>
        <taxon>Eukaryota</taxon>
        <taxon>Metamonada</taxon>
        <taxon>Diplomonadida</taxon>
        <taxon>Hexamitidae</taxon>
        <taxon>Hexamitinae</taxon>
        <taxon>Hexamita</taxon>
    </lineage>
</organism>
<dbReference type="Proteomes" id="UP001642409">
    <property type="component" value="Unassembled WGS sequence"/>
</dbReference>
<dbReference type="EMBL" id="CAXDID020000012">
    <property type="protein sequence ID" value="CAL5980499.1"/>
    <property type="molecule type" value="Genomic_DNA"/>
</dbReference>
<dbReference type="AlphaFoldDB" id="A0AA86TNV2"/>
<keyword evidence="3" id="KW-1185">Reference proteome</keyword>